<protein>
    <submittedName>
        <fullName evidence="1">Uncharacterized protein</fullName>
    </submittedName>
</protein>
<dbReference type="AlphaFoldDB" id="A0A0D8HCU3"/>
<comment type="caution">
    <text evidence="1">The sequence shown here is derived from an EMBL/GenBank/DDBJ whole genome shotgun (WGS) entry which is preliminary data.</text>
</comment>
<gene>
    <name evidence="1" type="ORF">AXFE_35360</name>
</gene>
<proteinExistence type="predicted"/>
<reference evidence="1 2" key="1">
    <citation type="submission" date="2015-01" db="EMBL/GenBank/DDBJ databases">
        <title>Draft genome of the acidophilic iron oxidizer Acidithrix ferrooxidans strain Py-F3.</title>
        <authorList>
            <person name="Poehlein A."/>
            <person name="Eisen S."/>
            <person name="Schloemann M."/>
            <person name="Johnson B.D."/>
            <person name="Daniel R."/>
            <person name="Muehling M."/>
        </authorList>
    </citation>
    <scope>NUCLEOTIDE SEQUENCE [LARGE SCALE GENOMIC DNA]</scope>
    <source>
        <strain evidence="1 2">Py-F3</strain>
    </source>
</reference>
<dbReference type="Proteomes" id="UP000032360">
    <property type="component" value="Unassembled WGS sequence"/>
</dbReference>
<evidence type="ECO:0000313" key="2">
    <source>
        <dbReference type="Proteomes" id="UP000032360"/>
    </source>
</evidence>
<name>A0A0D8HCU3_9ACTN</name>
<dbReference type="EMBL" id="JXYS01000137">
    <property type="protein sequence ID" value="KJF15612.1"/>
    <property type="molecule type" value="Genomic_DNA"/>
</dbReference>
<keyword evidence="2" id="KW-1185">Reference proteome</keyword>
<sequence>MMRKAVGVICYGSNLIYYPINPYDRSVLGEWLVFHLDDEAHSPITNSVLKSSLEKTAQIKKDATRPGGRYCLQPDVTVRGYAYLLLIW</sequence>
<evidence type="ECO:0000313" key="1">
    <source>
        <dbReference type="EMBL" id="KJF15612.1"/>
    </source>
</evidence>
<accession>A0A0D8HCU3</accession>
<organism evidence="1 2">
    <name type="scientific">Acidithrix ferrooxidans</name>
    <dbReference type="NCBI Taxonomy" id="1280514"/>
    <lineage>
        <taxon>Bacteria</taxon>
        <taxon>Bacillati</taxon>
        <taxon>Actinomycetota</taxon>
        <taxon>Acidimicrobiia</taxon>
        <taxon>Acidimicrobiales</taxon>
        <taxon>Acidimicrobiaceae</taxon>
        <taxon>Acidithrix</taxon>
    </lineage>
</organism>